<dbReference type="SUPFAM" id="SSF55874">
    <property type="entry name" value="ATPase domain of HSP90 chaperone/DNA topoisomerase II/histidine kinase"/>
    <property type="match status" value="1"/>
</dbReference>
<dbReference type="InterPro" id="IPR003661">
    <property type="entry name" value="HisK_dim/P_dom"/>
</dbReference>
<dbReference type="SMART" id="SM00138">
    <property type="entry name" value="MeTrc"/>
    <property type="match status" value="1"/>
</dbReference>
<feature type="domain" description="PAS" evidence="13">
    <location>
        <begin position="852"/>
        <end position="917"/>
    </location>
</feature>
<evidence type="ECO:0000313" key="17">
    <source>
        <dbReference type="EMBL" id="QDS94153.1"/>
    </source>
</evidence>
<keyword evidence="17" id="KW-0418">Kinase</keyword>
<dbReference type="GO" id="GO:0000156">
    <property type="term" value="F:phosphorelay response regulator activity"/>
    <property type="evidence" value="ECO:0007669"/>
    <property type="project" value="InterPro"/>
</dbReference>
<dbReference type="InterPro" id="IPR036890">
    <property type="entry name" value="HATPase_C_sf"/>
</dbReference>
<feature type="domain" description="CheR-type methyltransferase" evidence="16">
    <location>
        <begin position="228"/>
        <end position="482"/>
    </location>
</feature>
<evidence type="ECO:0000256" key="8">
    <source>
        <dbReference type="PROSITE-ProRule" id="PRU00169"/>
    </source>
</evidence>
<dbReference type="SMART" id="SM00448">
    <property type="entry name" value="REC"/>
    <property type="match status" value="1"/>
</dbReference>
<reference evidence="17 18" key="1">
    <citation type="submission" date="2019-02" db="EMBL/GenBank/DDBJ databases">
        <title>Deep-cultivation of Planctomycetes and their phenomic and genomic characterization uncovers novel biology.</title>
        <authorList>
            <person name="Wiegand S."/>
            <person name="Jogler M."/>
            <person name="Boedeker C."/>
            <person name="Pinto D."/>
            <person name="Vollmers J."/>
            <person name="Rivas-Marin E."/>
            <person name="Kohn T."/>
            <person name="Peeters S.H."/>
            <person name="Heuer A."/>
            <person name="Rast P."/>
            <person name="Oberbeckmann S."/>
            <person name="Bunk B."/>
            <person name="Jeske O."/>
            <person name="Meyerdierks A."/>
            <person name="Storesund J.E."/>
            <person name="Kallscheuer N."/>
            <person name="Luecker S."/>
            <person name="Lage O.M."/>
            <person name="Pohl T."/>
            <person name="Merkel B.J."/>
            <person name="Hornburger P."/>
            <person name="Mueller R.-W."/>
            <person name="Bruemmer F."/>
            <person name="Labrenz M."/>
            <person name="Spormann A.M."/>
            <person name="Op den Camp H."/>
            <person name="Overmann J."/>
            <person name="Amann R."/>
            <person name="Jetten M.S.M."/>
            <person name="Mascher T."/>
            <person name="Medema M.H."/>
            <person name="Devos D.P."/>
            <person name="Kaster A.-K."/>
            <person name="Ovreas L."/>
            <person name="Rohde M."/>
            <person name="Galperin M.Y."/>
            <person name="Jogler C."/>
        </authorList>
    </citation>
    <scope>NUCLEOTIDE SEQUENCE [LARGE SCALE GENOMIC DNA]</scope>
    <source>
        <strain evidence="17 18">FF011L</strain>
    </source>
</reference>
<dbReference type="InterPro" id="IPR036804">
    <property type="entry name" value="CheR_N_sf"/>
</dbReference>
<dbReference type="EC" id="2.7.13.3" evidence="17"/>
<dbReference type="PROSITE" id="PS50109">
    <property type="entry name" value="HIS_KIN"/>
    <property type="match status" value="1"/>
</dbReference>
<comment type="catalytic activity">
    <reaction evidence="2">
        <text>L-glutamyl-[protein] + S-adenosyl-L-methionine = [protein]-L-glutamate 5-O-methyl ester + S-adenosyl-L-homocysteine</text>
        <dbReference type="Rhea" id="RHEA:24452"/>
        <dbReference type="Rhea" id="RHEA-COMP:10208"/>
        <dbReference type="Rhea" id="RHEA-COMP:10311"/>
        <dbReference type="ChEBI" id="CHEBI:29973"/>
        <dbReference type="ChEBI" id="CHEBI:57856"/>
        <dbReference type="ChEBI" id="CHEBI:59789"/>
        <dbReference type="ChEBI" id="CHEBI:82795"/>
        <dbReference type="EC" id="2.1.1.80"/>
    </reaction>
</comment>
<dbReference type="PROSITE" id="PS50112">
    <property type="entry name" value="PAS"/>
    <property type="match status" value="1"/>
</dbReference>
<evidence type="ECO:0000313" key="18">
    <source>
        <dbReference type="Proteomes" id="UP000320672"/>
    </source>
</evidence>
<evidence type="ECO:0000259" key="12">
    <source>
        <dbReference type="PROSITE" id="PS50110"/>
    </source>
</evidence>
<dbReference type="PANTHER" id="PTHR24422:SF27">
    <property type="entry name" value="PROTEIN-GLUTAMATE O-METHYLTRANSFERASE"/>
    <property type="match status" value="1"/>
</dbReference>
<dbReference type="GO" id="GO:0006935">
    <property type="term" value="P:chemotaxis"/>
    <property type="evidence" value="ECO:0007669"/>
    <property type="project" value="UniProtKB-UniRule"/>
</dbReference>
<feature type="region of interest" description="Disordered" evidence="10">
    <location>
        <begin position="1214"/>
        <end position="1236"/>
    </location>
</feature>
<dbReference type="GO" id="GO:0008984">
    <property type="term" value="F:protein-glutamate methylesterase activity"/>
    <property type="evidence" value="ECO:0007669"/>
    <property type="project" value="InterPro"/>
</dbReference>
<dbReference type="Pfam" id="PF00072">
    <property type="entry name" value="Response_reg"/>
    <property type="match status" value="1"/>
</dbReference>
<feature type="active site" evidence="7">
    <location>
        <position position="145"/>
    </location>
</feature>
<dbReference type="NCBIfam" id="TIGR00229">
    <property type="entry name" value="sensory_box"/>
    <property type="match status" value="1"/>
</dbReference>
<dbReference type="CDD" id="cd16434">
    <property type="entry name" value="CheB-CheR_fusion"/>
    <property type="match status" value="1"/>
</dbReference>
<dbReference type="GO" id="GO:0000155">
    <property type="term" value="F:phosphorelay sensor kinase activity"/>
    <property type="evidence" value="ECO:0007669"/>
    <property type="project" value="InterPro"/>
</dbReference>
<evidence type="ECO:0000259" key="16">
    <source>
        <dbReference type="PROSITE" id="PS50123"/>
    </source>
</evidence>
<dbReference type="InterPro" id="IPR022642">
    <property type="entry name" value="CheR_C"/>
</dbReference>
<dbReference type="CDD" id="cd00082">
    <property type="entry name" value="HisKA"/>
    <property type="match status" value="1"/>
</dbReference>
<dbReference type="Pfam" id="PF13426">
    <property type="entry name" value="PAS_9"/>
    <property type="match status" value="1"/>
</dbReference>
<dbReference type="Pfam" id="PF01339">
    <property type="entry name" value="CheB_methylest"/>
    <property type="match status" value="1"/>
</dbReference>
<dbReference type="InterPro" id="IPR022641">
    <property type="entry name" value="CheR_N"/>
</dbReference>
<keyword evidence="18" id="KW-1185">Reference proteome</keyword>
<feature type="active site" evidence="7">
    <location>
        <position position="53"/>
    </location>
</feature>
<dbReference type="PROSITE" id="PS50122">
    <property type="entry name" value="CHEB"/>
    <property type="match status" value="1"/>
</dbReference>
<dbReference type="PANTHER" id="PTHR24422">
    <property type="entry name" value="CHEMOTAXIS PROTEIN METHYLTRANSFERASE"/>
    <property type="match status" value="1"/>
</dbReference>
<dbReference type="InterPro" id="IPR001610">
    <property type="entry name" value="PAC"/>
</dbReference>
<evidence type="ECO:0000256" key="6">
    <source>
        <dbReference type="ARBA" id="ARBA00022691"/>
    </source>
</evidence>
<dbReference type="Gene3D" id="3.30.450.20">
    <property type="entry name" value="PAS domain"/>
    <property type="match status" value="2"/>
</dbReference>
<dbReference type="Proteomes" id="UP000320672">
    <property type="component" value="Chromosome"/>
</dbReference>
<feature type="modified residue" description="4-aspartylphosphate" evidence="8">
    <location>
        <position position="1297"/>
    </location>
</feature>
<dbReference type="SUPFAM" id="SSF52738">
    <property type="entry name" value="Methylesterase CheB, C-terminal domain"/>
    <property type="match status" value="1"/>
</dbReference>
<dbReference type="InterPro" id="IPR000673">
    <property type="entry name" value="Sig_transdc_resp-reg_Me-estase"/>
</dbReference>
<dbReference type="SUPFAM" id="SSF52172">
    <property type="entry name" value="CheY-like"/>
    <property type="match status" value="1"/>
</dbReference>
<dbReference type="GO" id="GO:0032259">
    <property type="term" value="P:methylation"/>
    <property type="evidence" value="ECO:0007669"/>
    <property type="project" value="UniProtKB-KW"/>
</dbReference>
<dbReference type="GO" id="GO:0005737">
    <property type="term" value="C:cytoplasm"/>
    <property type="evidence" value="ECO:0007669"/>
    <property type="project" value="InterPro"/>
</dbReference>
<keyword evidence="9" id="KW-0175">Coiled coil</keyword>
<sequence length="1369" mass="152532">MESMHDNSTDTEGTGRELHIVGVGASAGGLEALEAFFRAMPADSGMAFVVIQHLSPDFKSHMEELLRRQTSIPVHRIDDGVQVQPNCIYLIPAKMEMVISGGKLLLTERSSDRSLVHPIDTFFRSLANDVGRRSIGVVLSGTGSDGSRGVTDLHDAGGLVIVQDDASAKFDGMPHSARETGAVDLVLPPAAIAEALVRYTQEGISREKLAEEDLAFGSMEEEAQILHLLHRKSSLDFAQYKSSTVGRRIHRRVQLAGLKNLGEYVKRLTRDEDELNELYKDLLIGVTKFFRDSEAFESLRTHVISNWLGRTNSGEMLRIWVAACASGEEAYSIAILLDEEIRKQNISLDYKIFATDAHSGSLNLAGKGVYSAEALRELSPERLERYFMQTSDGYQIDRDIRNRVVFATHNLLNDAPFTQMDLVTCRNMLIYLQPVAQKKALSMFHFALKADGLLFLGPSETPGELVDEFHPIDKRWRIFSKRRDVRLPVATEMMVNRHSEKLPYATLAPTPPKSNRIDAGMMRVYEELHAKKLGCSILVSETGEMLHLFGDAERFLRPRRGRPSNLLLEMIHESLKSSIASAWHQAVTKRTTVRYASTVFTGDAALESICIAVEPLNDDSSRPCNVLIEFTAGVEATPRVESLADHSQQEYDQSRVESLESQLQFSQENLQATIEEMETSNEELQASNEELIASNEELQSTNEELHSVNEELYTVNAEHQRRVEELAQANDDMDNLLATTRVGVIFLDDGLYIRRFTPEIARVFRLEQHDTGRSMEQFAHVLNHPNLLDDLQTVLQDQQERELTVRDRSGTPYLLRILPYQSGDTTRGIVLTLIDISSLTDAQTEISLQQLAIESAVNGIVISDPSQEDNPITYANRGFLSLTGYERDEVLGKNCKFLQGEQTDPETVKKIRAAVNRGEAVRATILNYRKDGSQFWNDLQITPVLDANGTVRNFVGVQHDITDQMTAQNALLEANAASQRANEAKNSFLATMSHELRTPLTAVLGFADILRSESDHPDYLEKVDTIKRNGTYLLALLNDILDLSKIEAGKLRFDQQRVDIRRVMADIESLMSNRSHDSKLALRFTYATQLPAEITADEVRVRQILVNLISNALKFTESGEVTVSTVVNHNVAGSRLEISVVDTGIGISPKQMERLFQPFSQANKQTTRKFGGTGLGLSISKRLAEGMGGTIFADSRLGKGSRFTLVLPLSQSDTEITSEAEAEGQSRPAPEPNERKYPRIHSRILLADDRRDVWQVGKYFLEKCGADVTIVENGLQAVEAVLRSGRDGKPFKLILMDMQMPVMSGREAVAAIRAEGISTPIIALTADAMEGERESCIAMGCDEYFPKPIDGPRLMQMVAALIAQNRKPK</sequence>
<dbReference type="InterPro" id="IPR000700">
    <property type="entry name" value="PAS-assoc_C"/>
</dbReference>
<name>A0A517MGY6_9BACT</name>
<keyword evidence="7" id="KW-0145">Chemotaxis</keyword>
<dbReference type="SUPFAM" id="SSF47384">
    <property type="entry name" value="Homodimeric domain of signal transducing histidine kinase"/>
    <property type="match status" value="1"/>
</dbReference>
<dbReference type="InterPro" id="IPR005467">
    <property type="entry name" value="His_kinase_dom"/>
</dbReference>
<keyword evidence="6" id="KW-0949">S-adenosyl-L-methionine</keyword>
<dbReference type="FunFam" id="3.30.565.10:FF:000010">
    <property type="entry name" value="Sensor histidine kinase RcsC"/>
    <property type="match status" value="1"/>
</dbReference>
<dbReference type="KEGG" id="rml:FF011L_29310"/>
<dbReference type="InterPro" id="IPR011006">
    <property type="entry name" value="CheY-like_superfamily"/>
</dbReference>
<evidence type="ECO:0000256" key="3">
    <source>
        <dbReference type="ARBA" id="ARBA00022553"/>
    </source>
</evidence>
<dbReference type="SMART" id="SM00388">
    <property type="entry name" value="HisKA"/>
    <property type="match status" value="1"/>
</dbReference>
<accession>A0A517MGY6</accession>
<dbReference type="GO" id="GO:0008983">
    <property type="term" value="F:protein-glutamate O-methyltransferase activity"/>
    <property type="evidence" value="ECO:0007669"/>
    <property type="project" value="UniProtKB-EC"/>
</dbReference>
<dbReference type="Gene3D" id="1.10.287.130">
    <property type="match status" value="1"/>
</dbReference>
<dbReference type="InterPro" id="IPR050903">
    <property type="entry name" value="Bact_Chemotaxis_MeTrfase"/>
</dbReference>
<evidence type="ECO:0000256" key="4">
    <source>
        <dbReference type="ARBA" id="ARBA00022603"/>
    </source>
</evidence>
<gene>
    <name evidence="17" type="primary">luxQ_2</name>
    <name evidence="17" type="ORF">FF011L_29310</name>
</gene>
<keyword evidence="7" id="KW-0378">Hydrolase</keyword>
<dbReference type="PRINTS" id="PR00996">
    <property type="entry name" value="CHERMTFRASE"/>
</dbReference>
<dbReference type="SUPFAM" id="SSF53335">
    <property type="entry name" value="S-adenosyl-L-methionine-dependent methyltransferases"/>
    <property type="match status" value="1"/>
</dbReference>
<evidence type="ECO:0000259" key="13">
    <source>
        <dbReference type="PROSITE" id="PS50112"/>
    </source>
</evidence>
<feature type="coiled-coil region" evidence="9">
    <location>
        <begin position="656"/>
        <end position="736"/>
    </location>
</feature>
<dbReference type="SMART" id="SM00387">
    <property type="entry name" value="HATPase_c"/>
    <property type="match status" value="1"/>
</dbReference>
<dbReference type="InterPro" id="IPR035965">
    <property type="entry name" value="PAS-like_dom_sf"/>
</dbReference>
<keyword evidence="3 8" id="KW-0597">Phosphoprotein</keyword>
<dbReference type="SUPFAM" id="SSF47757">
    <property type="entry name" value="Chemotaxis receptor methyltransferase CheR, N-terminal domain"/>
    <property type="match status" value="1"/>
</dbReference>
<dbReference type="Pfam" id="PF13596">
    <property type="entry name" value="PAS_10"/>
    <property type="match status" value="1"/>
</dbReference>
<dbReference type="InterPro" id="IPR029063">
    <property type="entry name" value="SAM-dependent_MTases_sf"/>
</dbReference>
<dbReference type="Gene3D" id="3.30.565.10">
    <property type="entry name" value="Histidine kinase-like ATPase, C-terminal domain"/>
    <property type="match status" value="1"/>
</dbReference>
<dbReference type="OrthoDB" id="288469at2"/>
<evidence type="ECO:0000259" key="15">
    <source>
        <dbReference type="PROSITE" id="PS50122"/>
    </source>
</evidence>
<dbReference type="SMART" id="SM00091">
    <property type="entry name" value="PAS"/>
    <property type="match status" value="2"/>
</dbReference>
<dbReference type="InterPro" id="IPR000014">
    <property type="entry name" value="PAS"/>
</dbReference>
<evidence type="ECO:0000259" key="11">
    <source>
        <dbReference type="PROSITE" id="PS50109"/>
    </source>
</evidence>
<evidence type="ECO:0000256" key="1">
    <source>
        <dbReference type="ARBA" id="ARBA00000085"/>
    </source>
</evidence>
<dbReference type="PROSITE" id="PS50113">
    <property type="entry name" value="PAC"/>
    <property type="match status" value="1"/>
</dbReference>
<dbReference type="EMBL" id="CP036262">
    <property type="protein sequence ID" value="QDS94153.1"/>
    <property type="molecule type" value="Genomic_DNA"/>
</dbReference>
<feature type="domain" description="PAC" evidence="14">
    <location>
        <begin position="919"/>
        <end position="973"/>
    </location>
</feature>
<dbReference type="Pfam" id="PF01739">
    <property type="entry name" value="CheR"/>
    <property type="match status" value="1"/>
</dbReference>
<dbReference type="CDD" id="cd16922">
    <property type="entry name" value="HATPase_EvgS-ArcB-TorS-like"/>
    <property type="match status" value="1"/>
</dbReference>
<keyword evidence="5 17" id="KW-0808">Transferase</keyword>
<keyword evidence="4" id="KW-0489">Methyltransferase</keyword>
<dbReference type="Pfam" id="PF00512">
    <property type="entry name" value="HisKA"/>
    <property type="match status" value="1"/>
</dbReference>
<dbReference type="Pfam" id="PF02518">
    <property type="entry name" value="HATPase_c"/>
    <property type="match status" value="1"/>
</dbReference>
<protein>
    <submittedName>
        <fullName evidence="17">Autoinducer 2 sensor kinase/phosphatase LuxQ</fullName>
        <ecNumber evidence="17">2.7.13.3</ecNumber>
    </submittedName>
</protein>
<evidence type="ECO:0000256" key="10">
    <source>
        <dbReference type="SAM" id="MobiDB-lite"/>
    </source>
</evidence>
<dbReference type="CDD" id="cd17546">
    <property type="entry name" value="REC_hyHK_CKI1_RcsC-like"/>
    <property type="match status" value="1"/>
</dbReference>
<organism evidence="17 18">
    <name type="scientific">Roseimaritima multifibrata</name>
    <dbReference type="NCBI Taxonomy" id="1930274"/>
    <lineage>
        <taxon>Bacteria</taxon>
        <taxon>Pseudomonadati</taxon>
        <taxon>Planctomycetota</taxon>
        <taxon>Planctomycetia</taxon>
        <taxon>Pirellulales</taxon>
        <taxon>Pirellulaceae</taxon>
        <taxon>Roseimaritima</taxon>
    </lineage>
</organism>
<feature type="domain" description="Response regulatory" evidence="12">
    <location>
        <begin position="1243"/>
        <end position="1362"/>
    </location>
</feature>
<dbReference type="Gene3D" id="3.40.50.150">
    <property type="entry name" value="Vaccinia Virus protein VP39"/>
    <property type="match status" value="1"/>
</dbReference>
<dbReference type="SUPFAM" id="SSF55785">
    <property type="entry name" value="PYP-like sensor domain (PAS domain)"/>
    <property type="match status" value="2"/>
</dbReference>
<evidence type="ECO:0000256" key="9">
    <source>
        <dbReference type="SAM" id="Coils"/>
    </source>
</evidence>
<dbReference type="InterPro" id="IPR001789">
    <property type="entry name" value="Sig_transdc_resp-reg_receiver"/>
</dbReference>
<dbReference type="Pfam" id="PF03705">
    <property type="entry name" value="CheR_N"/>
    <property type="match status" value="1"/>
</dbReference>
<dbReference type="Gene3D" id="3.40.50.2300">
    <property type="match status" value="1"/>
</dbReference>
<feature type="domain" description="Histidine kinase" evidence="11">
    <location>
        <begin position="991"/>
        <end position="1211"/>
    </location>
</feature>
<dbReference type="InterPro" id="IPR035909">
    <property type="entry name" value="CheB_C"/>
</dbReference>
<dbReference type="RefSeq" id="WP_145352181.1">
    <property type="nucleotide sequence ID" value="NZ_CP036262.1"/>
</dbReference>
<feature type="domain" description="CheB-type methylesterase" evidence="15">
    <location>
        <begin position="12"/>
        <end position="203"/>
    </location>
</feature>
<dbReference type="CDD" id="cd00130">
    <property type="entry name" value="PAS"/>
    <property type="match status" value="1"/>
</dbReference>
<proteinExistence type="predicted"/>
<evidence type="ECO:0000256" key="2">
    <source>
        <dbReference type="ARBA" id="ARBA00001541"/>
    </source>
</evidence>
<feature type="active site" evidence="7">
    <location>
        <position position="26"/>
    </location>
</feature>
<dbReference type="SMART" id="SM00086">
    <property type="entry name" value="PAC"/>
    <property type="match status" value="2"/>
</dbReference>
<evidence type="ECO:0000256" key="7">
    <source>
        <dbReference type="PROSITE-ProRule" id="PRU00050"/>
    </source>
</evidence>
<evidence type="ECO:0000259" key="14">
    <source>
        <dbReference type="PROSITE" id="PS50113"/>
    </source>
</evidence>
<dbReference type="PROSITE" id="PS50123">
    <property type="entry name" value="CHER"/>
    <property type="match status" value="1"/>
</dbReference>
<dbReference type="Gene3D" id="3.40.50.180">
    <property type="entry name" value="Methylesterase CheB, C-terminal domain"/>
    <property type="match status" value="1"/>
</dbReference>
<dbReference type="InterPro" id="IPR036097">
    <property type="entry name" value="HisK_dim/P_sf"/>
</dbReference>
<dbReference type="Gene3D" id="1.10.155.10">
    <property type="entry name" value="Chemotaxis receptor methyltransferase CheR, N-terminal domain"/>
    <property type="match status" value="1"/>
</dbReference>
<dbReference type="InterPro" id="IPR003594">
    <property type="entry name" value="HATPase_dom"/>
</dbReference>
<dbReference type="PROSITE" id="PS50110">
    <property type="entry name" value="RESPONSE_REGULATORY"/>
    <property type="match status" value="1"/>
</dbReference>
<comment type="catalytic activity">
    <reaction evidence="1">
        <text>ATP + protein L-histidine = ADP + protein N-phospho-L-histidine.</text>
        <dbReference type="EC" id="2.7.13.3"/>
    </reaction>
</comment>
<evidence type="ECO:0000256" key="5">
    <source>
        <dbReference type="ARBA" id="ARBA00022679"/>
    </source>
</evidence>
<dbReference type="InterPro" id="IPR000780">
    <property type="entry name" value="CheR_MeTrfase"/>
</dbReference>